<organism evidence="1 3">
    <name type="scientific">Medicago truncatula</name>
    <name type="common">Barrel medic</name>
    <name type="synonym">Medicago tribuloides</name>
    <dbReference type="NCBI Taxonomy" id="3880"/>
    <lineage>
        <taxon>Eukaryota</taxon>
        <taxon>Viridiplantae</taxon>
        <taxon>Streptophyta</taxon>
        <taxon>Embryophyta</taxon>
        <taxon>Tracheophyta</taxon>
        <taxon>Spermatophyta</taxon>
        <taxon>Magnoliopsida</taxon>
        <taxon>eudicotyledons</taxon>
        <taxon>Gunneridae</taxon>
        <taxon>Pentapetalae</taxon>
        <taxon>rosids</taxon>
        <taxon>fabids</taxon>
        <taxon>Fabales</taxon>
        <taxon>Fabaceae</taxon>
        <taxon>Papilionoideae</taxon>
        <taxon>50 kb inversion clade</taxon>
        <taxon>NPAAA clade</taxon>
        <taxon>Hologalegina</taxon>
        <taxon>IRL clade</taxon>
        <taxon>Trifolieae</taxon>
        <taxon>Medicago</taxon>
    </lineage>
</organism>
<evidence type="ECO:0000313" key="2">
    <source>
        <dbReference type="EnsemblPlants" id="KEH30148"/>
    </source>
</evidence>
<dbReference type="EMBL" id="CM001220">
    <property type="protein sequence ID" value="KEH30148.1"/>
    <property type="molecule type" value="Genomic_DNA"/>
</dbReference>
<sequence length="127" mass="14823">MCRVTSKYVKIKIEIGKKNRVSEIRTSTPGPIFIKRAEPPILQGRPYMTSYRRSLNYLLTLLNTWFKLRFNISGSWRPNYPILVMNLSPLLFMEYKGTMSGRCCDPNSVDCGNVRFNQVIYNRHQPS</sequence>
<name>A0A072UM26_MEDTR</name>
<dbReference type="AlphaFoldDB" id="A0A072UM26"/>
<reference evidence="1 3" key="2">
    <citation type="journal article" date="2014" name="BMC Genomics">
        <title>An improved genome release (version Mt4.0) for the model legume Medicago truncatula.</title>
        <authorList>
            <person name="Tang H."/>
            <person name="Krishnakumar V."/>
            <person name="Bidwell S."/>
            <person name="Rosen B."/>
            <person name="Chan A."/>
            <person name="Zhou S."/>
            <person name="Gentzbittel L."/>
            <person name="Childs K.L."/>
            <person name="Yandell M."/>
            <person name="Gundlach H."/>
            <person name="Mayer K.F."/>
            <person name="Schwartz D.C."/>
            <person name="Town C.D."/>
        </authorList>
    </citation>
    <scope>GENOME REANNOTATION</scope>
    <source>
        <strain evidence="1">A17</strain>
        <strain evidence="2 3">cv. Jemalong A17</strain>
    </source>
</reference>
<proteinExistence type="predicted"/>
<dbReference type="Proteomes" id="UP000002051">
    <property type="component" value="Chromosome 4"/>
</dbReference>
<accession>A0A072UM26</accession>
<gene>
    <name evidence="1" type="ordered locus">MTR_4g063835</name>
</gene>
<evidence type="ECO:0000313" key="1">
    <source>
        <dbReference type="EMBL" id="KEH30148.1"/>
    </source>
</evidence>
<keyword evidence="3" id="KW-1185">Reference proteome</keyword>
<reference evidence="1 3" key="1">
    <citation type="journal article" date="2011" name="Nature">
        <title>The Medicago genome provides insight into the evolution of rhizobial symbioses.</title>
        <authorList>
            <person name="Young N.D."/>
            <person name="Debelle F."/>
            <person name="Oldroyd G.E."/>
            <person name="Geurts R."/>
            <person name="Cannon S.B."/>
            <person name="Udvardi M.K."/>
            <person name="Benedito V.A."/>
            <person name="Mayer K.F."/>
            <person name="Gouzy J."/>
            <person name="Schoof H."/>
            <person name="Van de Peer Y."/>
            <person name="Proost S."/>
            <person name="Cook D.R."/>
            <person name="Meyers B.C."/>
            <person name="Spannagl M."/>
            <person name="Cheung F."/>
            <person name="De Mita S."/>
            <person name="Krishnakumar V."/>
            <person name="Gundlach H."/>
            <person name="Zhou S."/>
            <person name="Mudge J."/>
            <person name="Bharti A.K."/>
            <person name="Murray J.D."/>
            <person name="Naoumkina M.A."/>
            <person name="Rosen B."/>
            <person name="Silverstein K.A."/>
            <person name="Tang H."/>
            <person name="Rombauts S."/>
            <person name="Zhao P.X."/>
            <person name="Zhou P."/>
            <person name="Barbe V."/>
            <person name="Bardou P."/>
            <person name="Bechner M."/>
            <person name="Bellec A."/>
            <person name="Berger A."/>
            <person name="Berges H."/>
            <person name="Bidwell S."/>
            <person name="Bisseling T."/>
            <person name="Choisne N."/>
            <person name="Couloux A."/>
            <person name="Denny R."/>
            <person name="Deshpande S."/>
            <person name="Dai X."/>
            <person name="Doyle J.J."/>
            <person name="Dudez A.M."/>
            <person name="Farmer A.D."/>
            <person name="Fouteau S."/>
            <person name="Franken C."/>
            <person name="Gibelin C."/>
            <person name="Gish J."/>
            <person name="Goldstein S."/>
            <person name="Gonzalez A.J."/>
            <person name="Green P.J."/>
            <person name="Hallab A."/>
            <person name="Hartog M."/>
            <person name="Hua A."/>
            <person name="Humphray S.J."/>
            <person name="Jeong D.H."/>
            <person name="Jing Y."/>
            <person name="Jocker A."/>
            <person name="Kenton S.M."/>
            <person name="Kim D.J."/>
            <person name="Klee K."/>
            <person name="Lai H."/>
            <person name="Lang C."/>
            <person name="Lin S."/>
            <person name="Macmil S.L."/>
            <person name="Magdelenat G."/>
            <person name="Matthews L."/>
            <person name="McCorrison J."/>
            <person name="Monaghan E.L."/>
            <person name="Mun J.H."/>
            <person name="Najar F.Z."/>
            <person name="Nicholson C."/>
            <person name="Noirot C."/>
            <person name="O'Bleness M."/>
            <person name="Paule C.R."/>
            <person name="Poulain J."/>
            <person name="Prion F."/>
            <person name="Qin B."/>
            <person name="Qu C."/>
            <person name="Retzel E.F."/>
            <person name="Riddle C."/>
            <person name="Sallet E."/>
            <person name="Samain S."/>
            <person name="Samson N."/>
            <person name="Sanders I."/>
            <person name="Saurat O."/>
            <person name="Scarpelli C."/>
            <person name="Schiex T."/>
            <person name="Segurens B."/>
            <person name="Severin A.J."/>
            <person name="Sherrier D.J."/>
            <person name="Shi R."/>
            <person name="Sims S."/>
            <person name="Singer S.R."/>
            <person name="Sinharoy S."/>
            <person name="Sterck L."/>
            <person name="Viollet A."/>
            <person name="Wang B.B."/>
            <person name="Wang K."/>
            <person name="Wang M."/>
            <person name="Wang X."/>
            <person name="Warfsmann J."/>
            <person name="Weissenbach J."/>
            <person name="White D.D."/>
            <person name="White J.D."/>
            <person name="Wiley G.B."/>
            <person name="Wincker P."/>
            <person name="Xing Y."/>
            <person name="Yang L."/>
            <person name="Yao Z."/>
            <person name="Ying F."/>
            <person name="Zhai J."/>
            <person name="Zhou L."/>
            <person name="Zuber A."/>
            <person name="Denarie J."/>
            <person name="Dixon R.A."/>
            <person name="May G.D."/>
            <person name="Schwartz D.C."/>
            <person name="Rogers J."/>
            <person name="Quetier F."/>
            <person name="Town C.D."/>
            <person name="Roe B.A."/>
        </authorList>
    </citation>
    <scope>NUCLEOTIDE SEQUENCE [LARGE SCALE GENOMIC DNA]</scope>
    <source>
        <strain evidence="1">A17</strain>
        <strain evidence="2 3">cv. Jemalong A17</strain>
    </source>
</reference>
<evidence type="ECO:0000313" key="3">
    <source>
        <dbReference type="Proteomes" id="UP000002051"/>
    </source>
</evidence>
<reference evidence="2" key="3">
    <citation type="submission" date="2015-04" db="UniProtKB">
        <authorList>
            <consortium name="EnsemblPlants"/>
        </authorList>
    </citation>
    <scope>IDENTIFICATION</scope>
    <source>
        <strain evidence="2">cv. Jemalong A17</strain>
    </source>
</reference>
<protein>
    <submittedName>
        <fullName evidence="1 2">Uncharacterized protein</fullName>
    </submittedName>
</protein>
<dbReference type="HOGENOM" id="CLU_1973813_0_0_1"/>
<dbReference type="EnsemblPlants" id="KEH30148">
    <property type="protein sequence ID" value="KEH30148"/>
    <property type="gene ID" value="MTR_4g063835"/>
</dbReference>